<evidence type="ECO:0000256" key="1">
    <source>
        <dbReference type="ARBA" id="ARBA00004651"/>
    </source>
</evidence>
<dbReference type="InterPro" id="IPR049142">
    <property type="entry name" value="MS_channel_1st"/>
</dbReference>
<dbReference type="PANTHER" id="PTHR30460:SF0">
    <property type="entry name" value="MODERATE CONDUCTANCE MECHANOSENSITIVE CHANNEL YBIO"/>
    <property type="match status" value="1"/>
</dbReference>
<dbReference type="InterPro" id="IPR023408">
    <property type="entry name" value="MscS_beta-dom_sf"/>
</dbReference>
<dbReference type="PANTHER" id="PTHR30460">
    <property type="entry name" value="MODERATE CONDUCTANCE MECHANOSENSITIVE CHANNEL YBIO"/>
    <property type="match status" value="1"/>
</dbReference>
<dbReference type="InterPro" id="IPR011014">
    <property type="entry name" value="MscS_channel_TM-2"/>
</dbReference>
<feature type="transmembrane region" description="Helical" evidence="7">
    <location>
        <begin position="260"/>
        <end position="278"/>
    </location>
</feature>
<dbReference type="Gene3D" id="1.10.287.1260">
    <property type="match status" value="1"/>
</dbReference>
<feature type="domain" description="Mechanosensitive ion channel transmembrane helices 2/3" evidence="11">
    <location>
        <begin position="313"/>
        <end position="353"/>
    </location>
</feature>
<comment type="caution">
    <text evidence="12">The sequence shown here is derived from an EMBL/GenBank/DDBJ whole genome shotgun (WGS) entry which is preliminary data.</text>
</comment>
<evidence type="ECO:0000256" key="8">
    <source>
        <dbReference type="SAM" id="SignalP"/>
    </source>
</evidence>
<dbReference type="EMBL" id="JADEXP010000161">
    <property type="protein sequence ID" value="MBE9068354.1"/>
    <property type="molecule type" value="Genomic_DNA"/>
</dbReference>
<feature type="chain" id="PRO_5037702494" evidence="8">
    <location>
        <begin position="27"/>
        <end position="535"/>
    </location>
</feature>
<evidence type="ECO:0000256" key="6">
    <source>
        <dbReference type="ARBA" id="ARBA00023136"/>
    </source>
</evidence>
<evidence type="ECO:0000256" key="2">
    <source>
        <dbReference type="ARBA" id="ARBA00008017"/>
    </source>
</evidence>
<dbReference type="GO" id="GO:0005886">
    <property type="term" value="C:plasma membrane"/>
    <property type="evidence" value="ECO:0007669"/>
    <property type="project" value="UniProtKB-SubCell"/>
</dbReference>
<proteinExistence type="inferred from homology"/>
<dbReference type="InterPro" id="IPR010920">
    <property type="entry name" value="LSM_dom_sf"/>
</dbReference>
<evidence type="ECO:0000256" key="7">
    <source>
        <dbReference type="SAM" id="Phobius"/>
    </source>
</evidence>
<dbReference type="Pfam" id="PF00924">
    <property type="entry name" value="MS_channel_2nd"/>
    <property type="match status" value="1"/>
</dbReference>
<feature type="domain" description="Mechanosensitive ion channel MscS" evidence="9">
    <location>
        <begin position="355"/>
        <end position="419"/>
    </location>
</feature>
<dbReference type="InterPro" id="IPR011066">
    <property type="entry name" value="MscS_channel_C_sf"/>
</dbReference>
<evidence type="ECO:0000256" key="3">
    <source>
        <dbReference type="ARBA" id="ARBA00022475"/>
    </source>
</evidence>
<keyword evidence="5 7" id="KW-1133">Transmembrane helix</keyword>
<dbReference type="GO" id="GO:0008381">
    <property type="term" value="F:mechanosensitive monoatomic ion channel activity"/>
    <property type="evidence" value="ECO:0007669"/>
    <property type="project" value="InterPro"/>
</dbReference>
<dbReference type="Gene3D" id="3.30.70.100">
    <property type="match status" value="1"/>
</dbReference>
<feature type="signal peptide" evidence="8">
    <location>
        <begin position="1"/>
        <end position="26"/>
    </location>
</feature>
<dbReference type="SUPFAM" id="SSF82861">
    <property type="entry name" value="Mechanosensitive channel protein MscS (YggB), transmembrane region"/>
    <property type="match status" value="1"/>
</dbReference>
<evidence type="ECO:0000256" key="4">
    <source>
        <dbReference type="ARBA" id="ARBA00022692"/>
    </source>
</evidence>
<organism evidence="12 13">
    <name type="scientific">Leptolyngbya cf. ectocarpi LEGE 11479</name>
    <dbReference type="NCBI Taxonomy" id="1828722"/>
    <lineage>
        <taxon>Bacteria</taxon>
        <taxon>Bacillati</taxon>
        <taxon>Cyanobacteriota</taxon>
        <taxon>Cyanophyceae</taxon>
        <taxon>Leptolyngbyales</taxon>
        <taxon>Leptolyngbyaceae</taxon>
        <taxon>Leptolyngbya group</taxon>
        <taxon>Leptolyngbya</taxon>
    </lineage>
</organism>
<evidence type="ECO:0000259" key="11">
    <source>
        <dbReference type="Pfam" id="PF21088"/>
    </source>
</evidence>
<feature type="domain" description="Mechanosensitive ion channel MscS C-terminal" evidence="10">
    <location>
        <begin position="425"/>
        <end position="512"/>
    </location>
</feature>
<dbReference type="RefSeq" id="WP_193994301.1">
    <property type="nucleotide sequence ID" value="NZ_JADEXP010000161.1"/>
</dbReference>
<reference evidence="12" key="1">
    <citation type="submission" date="2020-10" db="EMBL/GenBank/DDBJ databases">
        <authorList>
            <person name="Castelo-Branco R."/>
            <person name="Eusebio N."/>
            <person name="Adriana R."/>
            <person name="Vieira A."/>
            <person name="Brugerolle De Fraissinette N."/>
            <person name="Rezende De Castro R."/>
            <person name="Schneider M.P."/>
            <person name="Vasconcelos V."/>
            <person name="Leao P.N."/>
        </authorList>
    </citation>
    <scope>NUCLEOTIDE SEQUENCE</scope>
    <source>
        <strain evidence="12">LEGE 11479</strain>
    </source>
</reference>
<keyword evidence="3" id="KW-1003">Cell membrane</keyword>
<dbReference type="Pfam" id="PF21088">
    <property type="entry name" value="MS_channel_1st"/>
    <property type="match status" value="1"/>
</dbReference>
<keyword evidence="4 7" id="KW-0812">Transmembrane</keyword>
<dbReference type="Gene3D" id="2.30.30.60">
    <property type="match status" value="1"/>
</dbReference>
<gene>
    <name evidence="12" type="ORF">IQ260_17010</name>
</gene>
<dbReference type="InterPro" id="IPR045276">
    <property type="entry name" value="YbiO_bact"/>
</dbReference>
<protein>
    <submittedName>
        <fullName evidence="12">Mechanosensitive ion channel family protein</fullName>
    </submittedName>
</protein>
<dbReference type="SUPFAM" id="SSF50182">
    <property type="entry name" value="Sm-like ribonucleoproteins"/>
    <property type="match status" value="1"/>
</dbReference>
<dbReference type="AlphaFoldDB" id="A0A928ZVS2"/>
<feature type="transmembrane region" description="Helical" evidence="7">
    <location>
        <begin position="337"/>
        <end position="356"/>
    </location>
</feature>
<dbReference type="Proteomes" id="UP000615026">
    <property type="component" value="Unassembled WGS sequence"/>
</dbReference>
<evidence type="ECO:0000256" key="5">
    <source>
        <dbReference type="ARBA" id="ARBA00022989"/>
    </source>
</evidence>
<keyword evidence="13" id="KW-1185">Reference proteome</keyword>
<evidence type="ECO:0000259" key="10">
    <source>
        <dbReference type="Pfam" id="PF21082"/>
    </source>
</evidence>
<name>A0A928ZVS2_LEPEC</name>
<feature type="transmembrane region" description="Helical" evidence="7">
    <location>
        <begin position="219"/>
        <end position="240"/>
    </location>
</feature>
<comment type="similarity">
    <text evidence="2">Belongs to the MscS (TC 1.A.23) family.</text>
</comment>
<accession>A0A928ZVS2</accession>
<feature type="transmembrane region" description="Helical" evidence="7">
    <location>
        <begin position="163"/>
        <end position="181"/>
    </location>
</feature>
<keyword evidence="6 7" id="KW-0472">Membrane</keyword>
<comment type="subcellular location">
    <subcellularLocation>
        <location evidence="1">Cell membrane</location>
        <topology evidence="1">Multi-pass membrane protein</topology>
    </subcellularLocation>
</comment>
<dbReference type="InterPro" id="IPR049278">
    <property type="entry name" value="MS_channel_C"/>
</dbReference>
<dbReference type="SUPFAM" id="SSF82689">
    <property type="entry name" value="Mechanosensitive channel protein MscS (YggB), C-terminal domain"/>
    <property type="match status" value="1"/>
</dbReference>
<dbReference type="Pfam" id="PF21082">
    <property type="entry name" value="MS_channel_3rd"/>
    <property type="match status" value="1"/>
</dbReference>
<dbReference type="InterPro" id="IPR006685">
    <property type="entry name" value="MscS_channel_2nd"/>
</dbReference>
<keyword evidence="8" id="KW-0732">Signal</keyword>
<evidence type="ECO:0000313" key="12">
    <source>
        <dbReference type="EMBL" id="MBE9068354.1"/>
    </source>
</evidence>
<feature type="transmembrane region" description="Helical" evidence="7">
    <location>
        <begin position="312"/>
        <end position="331"/>
    </location>
</feature>
<evidence type="ECO:0000313" key="13">
    <source>
        <dbReference type="Proteomes" id="UP000615026"/>
    </source>
</evidence>
<evidence type="ECO:0000259" key="9">
    <source>
        <dbReference type="Pfam" id="PF00924"/>
    </source>
</evidence>
<sequence length="535" mass="59818">MKFNHWLMALLTGVICFLLASVPVDAQFDSLTLPSILENEIEIVAPPLPIETAAVRLDGRFLFQVAVVDGISPTSRAKEISKRLQAYVADEAASGVTWKVDNDTNQPVIFVGDQFLMTVTTADAALVGVGSTEIRAEELRTTLTDAIAYYQYERQPKIIQQRLRRAGALLLAMLAVGGGLYKLHHWLSNDPEAINAASQLVSQRIMRRQAKRIYELKNWFLWLGELLIWGGGSFIILGLFPYTRLWQQPLIQLLRVPLRIAIAIFFGYAIIHLGDLVIDRLFLALYDQAPFDAVRTQRTSLRFSTFSQVTKSILVLFVSVICGLIILAIIGIDLGPILASAGIIGLALSLASQSLLKDVINGFMILMEDHYGIGDIIIVREMTGLVETMNLRITQLRNEEGRLITIPNGQIDIVQNLSKEWSRVDLKIPIALNNDIDEALELIKNVADTMREDSAWQALILETPLLLGVDNIDHVGATVRLWIKTLPLKQWEVAREYRRRLKIAFEQANIDFGVPQQRVKVIASEPLNGTLLPDQ</sequence>